<feature type="compositionally biased region" description="Low complexity" evidence="1">
    <location>
        <begin position="18"/>
        <end position="34"/>
    </location>
</feature>
<gene>
    <name evidence="2" type="ORF">GPECTOR_61g868</name>
</gene>
<keyword evidence="3" id="KW-1185">Reference proteome</keyword>
<protein>
    <recommendedName>
        <fullName evidence="4">Lon N-terminal domain-containing protein</fullName>
    </recommendedName>
</protein>
<name>A0A150G5V5_GONPE</name>
<dbReference type="Proteomes" id="UP000075714">
    <property type="component" value="Unassembled WGS sequence"/>
</dbReference>
<reference evidence="3" key="1">
    <citation type="journal article" date="2016" name="Nat. Commun.">
        <title>The Gonium pectorale genome demonstrates co-option of cell cycle regulation during the evolution of multicellularity.</title>
        <authorList>
            <person name="Hanschen E.R."/>
            <person name="Marriage T.N."/>
            <person name="Ferris P.J."/>
            <person name="Hamaji T."/>
            <person name="Toyoda A."/>
            <person name="Fujiyama A."/>
            <person name="Neme R."/>
            <person name="Noguchi H."/>
            <person name="Minakuchi Y."/>
            <person name="Suzuki M."/>
            <person name="Kawai-Toyooka H."/>
            <person name="Smith D.R."/>
            <person name="Sparks H."/>
            <person name="Anderson J."/>
            <person name="Bakaric R."/>
            <person name="Luria V."/>
            <person name="Karger A."/>
            <person name="Kirschner M.W."/>
            <person name="Durand P.M."/>
            <person name="Michod R.E."/>
            <person name="Nozaki H."/>
            <person name="Olson B.J."/>
        </authorList>
    </citation>
    <scope>NUCLEOTIDE SEQUENCE [LARGE SCALE GENOMIC DNA]</scope>
    <source>
        <strain evidence="3">NIES-2863</strain>
    </source>
</reference>
<sequence length="103" mass="10360">MNSQALAGLGNKPKDAGSEGSAAAGGSSSGSSGSNNGGSGASSASPEGALVPSGPERRHHKVFVVELSRKPLFPGIYTPVIISKNEALVKEIMEVKKQGWVGV</sequence>
<dbReference type="STRING" id="33097.A0A150G5V5"/>
<dbReference type="AlphaFoldDB" id="A0A150G5V5"/>
<evidence type="ECO:0008006" key="4">
    <source>
        <dbReference type="Google" id="ProtNLM"/>
    </source>
</evidence>
<dbReference type="EMBL" id="LSYV01000062">
    <property type="protein sequence ID" value="KXZ44915.1"/>
    <property type="molecule type" value="Genomic_DNA"/>
</dbReference>
<accession>A0A150G5V5</accession>
<organism evidence="2 3">
    <name type="scientific">Gonium pectorale</name>
    <name type="common">Green alga</name>
    <dbReference type="NCBI Taxonomy" id="33097"/>
    <lineage>
        <taxon>Eukaryota</taxon>
        <taxon>Viridiplantae</taxon>
        <taxon>Chlorophyta</taxon>
        <taxon>core chlorophytes</taxon>
        <taxon>Chlorophyceae</taxon>
        <taxon>CS clade</taxon>
        <taxon>Chlamydomonadales</taxon>
        <taxon>Volvocaceae</taxon>
        <taxon>Gonium</taxon>
    </lineage>
</organism>
<feature type="region of interest" description="Disordered" evidence="1">
    <location>
        <begin position="1"/>
        <end position="56"/>
    </location>
</feature>
<evidence type="ECO:0000313" key="2">
    <source>
        <dbReference type="EMBL" id="KXZ44915.1"/>
    </source>
</evidence>
<proteinExistence type="predicted"/>
<evidence type="ECO:0000256" key="1">
    <source>
        <dbReference type="SAM" id="MobiDB-lite"/>
    </source>
</evidence>
<comment type="caution">
    <text evidence="2">The sequence shown here is derived from an EMBL/GenBank/DDBJ whole genome shotgun (WGS) entry which is preliminary data.</text>
</comment>
<evidence type="ECO:0000313" key="3">
    <source>
        <dbReference type="Proteomes" id="UP000075714"/>
    </source>
</evidence>
<dbReference type="OrthoDB" id="2411602at2759"/>